<comment type="function">
    <text evidence="5">Putative transcription factor required for axon growth and guidance in the central and peripheral nervous systems. Repels CNS axons away from the midline by promoting the expression of the midline repellent sli and its receptor robo.</text>
</comment>
<feature type="region of interest" description="Disordered" evidence="6">
    <location>
        <begin position="307"/>
        <end position="349"/>
    </location>
</feature>
<sequence length="412" mass="44377">MSEYCLRWNNHRPNLVTVFSELLTSEVLVDVTLATDGHYIHAHKLVLSACSVYFKDLFGANPCKHPIVILKDIRIDDLKTVIDFIYRGEVNVAQDRLQDVLRTAESLRIKGLAENPRSYDEMSSHSARFMGSQTSRQRSSMTDSREQSLSVEGEEEGEPITPPSNKKRKITSSHDSSESVQEEGEGDERGGGGREVKDEPPDDAEEGRPSREGSEQDSASIGGSQEGVGGDDTTTTTTTTTTTPGTSSNDPSLPAHAQGPEWSLQQLSPWWASVLPALTRHHHHHHRPHFRPPPLHSSMAHLPSVRSSLAGAGTGAGSGHPPGNGTSGKGAEGGGRAGGGNSSPRPVSRLPLDHMSLVAALGKEVSPQMVQALQAVAARRESFSSAAKLYAVSVTTLWRYSKKLGLSEPAHK</sequence>
<dbReference type="Pfam" id="PF00651">
    <property type="entry name" value="BTB"/>
    <property type="match status" value="1"/>
</dbReference>
<gene>
    <name evidence="8" type="ORF">O3P69_013081</name>
</gene>
<dbReference type="GO" id="GO:0016199">
    <property type="term" value="P:axon midline choice point recognition"/>
    <property type="evidence" value="ECO:0007669"/>
    <property type="project" value="UniProtKB-ARBA"/>
</dbReference>
<evidence type="ECO:0000256" key="3">
    <source>
        <dbReference type="ARBA" id="ARBA00022902"/>
    </source>
</evidence>
<dbReference type="InterPro" id="IPR011333">
    <property type="entry name" value="SKP1/BTB/POZ_sf"/>
</dbReference>
<dbReference type="CDD" id="cd18315">
    <property type="entry name" value="BTB_POZ_BAB-like"/>
    <property type="match status" value="1"/>
</dbReference>
<feature type="compositionally biased region" description="Gly residues" evidence="6">
    <location>
        <begin position="312"/>
        <end position="341"/>
    </location>
</feature>
<dbReference type="SMART" id="SM00225">
    <property type="entry name" value="BTB"/>
    <property type="match status" value="1"/>
</dbReference>
<dbReference type="AlphaFoldDB" id="A0AAW0SEC8"/>
<protein>
    <recommendedName>
        <fullName evidence="7">BTB domain-containing protein</fullName>
    </recommendedName>
</protein>
<comment type="caution">
    <text evidence="8">The sequence shown here is derived from an EMBL/GenBank/DDBJ whole genome shotgun (WGS) entry which is preliminary data.</text>
</comment>
<evidence type="ECO:0000259" key="7">
    <source>
        <dbReference type="PROSITE" id="PS50097"/>
    </source>
</evidence>
<evidence type="ECO:0000256" key="4">
    <source>
        <dbReference type="ARBA" id="ARBA00023242"/>
    </source>
</evidence>
<keyword evidence="3" id="KW-0524">Neurogenesis</keyword>
<keyword evidence="2" id="KW-0221">Differentiation</keyword>
<dbReference type="GO" id="GO:0005634">
    <property type="term" value="C:nucleus"/>
    <property type="evidence" value="ECO:0007669"/>
    <property type="project" value="TreeGrafter"/>
</dbReference>
<evidence type="ECO:0000256" key="6">
    <source>
        <dbReference type="SAM" id="MobiDB-lite"/>
    </source>
</evidence>
<dbReference type="GO" id="GO:0048813">
    <property type="term" value="P:dendrite morphogenesis"/>
    <property type="evidence" value="ECO:0007669"/>
    <property type="project" value="UniProtKB-ARBA"/>
</dbReference>
<keyword evidence="4" id="KW-0539">Nucleus</keyword>
<feature type="region of interest" description="Disordered" evidence="6">
    <location>
        <begin position="116"/>
        <end position="260"/>
    </location>
</feature>
<evidence type="ECO:0000256" key="2">
    <source>
        <dbReference type="ARBA" id="ARBA00022782"/>
    </source>
</evidence>
<evidence type="ECO:0000256" key="5">
    <source>
        <dbReference type="ARBA" id="ARBA00037382"/>
    </source>
</evidence>
<evidence type="ECO:0000313" key="8">
    <source>
        <dbReference type="EMBL" id="KAK8373441.1"/>
    </source>
</evidence>
<dbReference type="GO" id="GO:0045476">
    <property type="term" value="P:nurse cell apoptotic process"/>
    <property type="evidence" value="ECO:0007669"/>
    <property type="project" value="UniProtKB-ARBA"/>
</dbReference>
<name>A0AAW0SEC8_SCYPA</name>
<dbReference type="GO" id="GO:0007464">
    <property type="term" value="P:R3/R4 cell fate commitment"/>
    <property type="evidence" value="ECO:0007669"/>
    <property type="project" value="UniProtKB-ARBA"/>
</dbReference>
<feature type="domain" description="BTB" evidence="7">
    <location>
        <begin position="29"/>
        <end position="94"/>
    </location>
</feature>
<dbReference type="GO" id="GO:0007526">
    <property type="term" value="P:larval somatic muscle development"/>
    <property type="evidence" value="ECO:0007669"/>
    <property type="project" value="UniProtKB-ARBA"/>
</dbReference>
<dbReference type="InterPro" id="IPR000210">
    <property type="entry name" value="BTB/POZ_dom"/>
</dbReference>
<evidence type="ECO:0000256" key="1">
    <source>
        <dbReference type="ARBA" id="ARBA00022473"/>
    </source>
</evidence>
<dbReference type="GO" id="GO:0035167">
    <property type="term" value="P:larval lymph gland hemopoiesis"/>
    <property type="evidence" value="ECO:0007669"/>
    <property type="project" value="UniProtKB-ARBA"/>
</dbReference>
<dbReference type="PROSITE" id="PS50097">
    <property type="entry name" value="BTB"/>
    <property type="match status" value="1"/>
</dbReference>
<feature type="compositionally biased region" description="Polar residues" evidence="6">
    <location>
        <begin position="131"/>
        <end position="150"/>
    </location>
</feature>
<reference evidence="8 9" key="1">
    <citation type="submission" date="2023-03" db="EMBL/GenBank/DDBJ databases">
        <title>High-quality genome of Scylla paramamosain provides insights in environmental adaptation.</title>
        <authorList>
            <person name="Zhang L."/>
        </authorList>
    </citation>
    <scope>NUCLEOTIDE SEQUENCE [LARGE SCALE GENOMIC DNA]</scope>
    <source>
        <strain evidence="8">LZ_2023a</strain>
        <tissue evidence="8">Muscle</tissue>
    </source>
</reference>
<dbReference type="GO" id="GO:0008406">
    <property type="term" value="P:gonad development"/>
    <property type="evidence" value="ECO:0007669"/>
    <property type="project" value="UniProtKB-ARBA"/>
</dbReference>
<dbReference type="Gene3D" id="3.30.710.10">
    <property type="entry name" value="Potassium Channel Kv1.1, Chain A"/>
    <property type="match status" value="1"/>
</dbReference>
<dbReference type="GO" id="GO:0045467">
    <property type="term" value="P:R7 cell development"/>
    <property type="evidence" value="ECO:0007669"/>
    <property type="project" value="UniProtKB-ARBA"/>
</dbReference>
<dbReference type="SUPFAM" id="SSF54695">
    <property type="entry name" value="POZ domain"/>
    <property type="match status" value="1"/>
</dbReference>
<dbReference type="InterPro" id="IPR051095">
    <property type="entry name" value="Dros_DevTransReg"/>
</dbReference>
<dbReference type="PANTHER" id="PTHR23110:SF111">
    <property type="entry name" value="LONGITUDINALS LACKING PROTEIN, ISOFORMS F_I_K_T"/>
    <property type="match status" value="1"/>
</dbReference>
<dbReference type="PANTHER" id="PTHR23110">
    <property type="entry name" value="BTB DOMAIN TRANSCRIPTION FACTOR"/>
    <property type="match status" value="1"/>
</dbReference>
<keyword evidence="9" id="KW-1185">Reference proteome</keyword>
<accession>A0AAW0SEC8</accession>
<keyword evidence="1" id="KW-0217">Developmental protein</keyword>
<dbReference type="Proteomes" id="UP001487740">
    <property type="component" value="Unassembled WGS sequence"/>
</dbReference>
<feature type="compositionally biased region" description="Basic and acidic residues" evidence="6">
    <location>
        <begin position="187"/>
        <end position="199"/>
    </location>
</feature>
<evidence type="ECO:0000313" key="9">
    <source>
        <dbReference type="Proteomes" id="UP001487740"/>
    </source>
</evidence>
<dbReference type="EMBL" id="JARAKH010001163">
    <property type="protein sequence ID" value="KAK8373441.1"/>
    <property type="molecule type" value="Genomic_DNA"/>
</dbReference>
<proteinExistence type="predicted"/>
<dbReference type="GO" id="GO:0006357">
    <property type="term" value="P:regulation of transcription by RNA polymerase II"/>
    <property type="evidence" value="ECO:0007669"/>
    <property type="project" value="TreeGrafter"/>
</dbReference>
<feature type="compositionally biased region" description="Low complexity" evidence="6">
    <location>
        <begin position="233"/>
        <end position="243"/>
    </location>
</feature>
<organism evidence="8 9">
    <name type="scientific">Scylla paramamosain</name>
    <name type="common">Mud crab</name>
    <dbReference type="NCBI Taxonomy" id="85552"/>
    <lineage>
        <taxon>Eukaryota</taxon>
        <taxon>Metazoa</taxon>
        <taxon>Ecdysozoa</taxon>
        <taxon>Arthropoda</taxon>
        <taxon>Crustacea</taxon>
        <taxon>Multicrustacea</taxon>
        <taxon>Malacostraca</taxon>
        <taxon>Eumalacostraca</taxon>
        <taxon>Eucarida</taxon>
        <taxon>Decapoda</taxon>
        <taxon>Pleocyemata</taxon>
        <taxon>Brachyura</taxon>
        <taxon>Eubrachyura</taxon>
        <taxon>Portunoidea</taxon>
        <taxon>Portunidae</taxon>
        <taxon>Portuninae</taxon>
        <taxon>Scylla</taxon>
    </lineage>
</organism>